<comment type="caution">
    <text evidence="1">The sequence shown here is derived from an EMBL/GenBank/DDBJ whole genome shotgun (WGS) entry which is preliminary data.</text>
</comment>
<name>A0A843TXN9_COLES</name>
<keyword evidence="2" id="KW-1185">Reference proteome</keyword>
<dbReference type="AlphaFoldDB" id="A0A843TXN9"/>
<dbReference type="Proteomes" id="UP000652761">
    <property type="component" value="Unassembled WGS sequence"/>
</dbReference>
<accession>A0A843TXN9</accession>
<protein>
    <submittedName>
        <fullName evidence="1">Uncharacterized protein</fullName>
    </submittedName>
</protein>
<evidence type="ECO:0000313" key="2">
    <source>
        <dbReference type="Proteomes" id="UP000652761"/>
    </source>
</evidence>
<evidence type="ECO:0000313" key="1">
    <source>
        <dbReference type="EMBL" id="MQL74094.1"/>
    </source>
</evidence>
<reference evidence="1" key="1">
    <citation type="submission" date="2017-07" db="EMBL/GenBank/DDBJ databases">
        <title>Taro Niue Genome Assembly and Annotation.</title>
        <authorList>
            <person name="Atibalentja N."/>
            <person name="Keating K."/>
            <person name="Fields C.J."/>
        </authorList>
    </citation>
    <scope>NUCLEOTIDE SEQUENCE</scope>
    <source>
        <strain evidence="1">Niue_2</strain>
        <tissue evidence="1">Leaf</tissue>
    </source>
</reference>
<organism evidence="1 2">
    <name type="scientific">Colocasia esculenta</name>
    <name type="common">Wild taro</name>
    <name type="synonym">Arum esculentum</name>
    <dbReference type="NCBI Taxonomy" id="4460"/>
    <lineage>
        <taxon>Eukaryota</taxon>
        <taxon>Viridiplantae</taxon>
        <taxon>Streptophyta</taxon>
        <taxon>Embryophyta</taxon>
        <taxon>Tracheophyta</taxon>
        <taxon>Spermatophyta</taxon>
        <taxon>Magnoliopsida</taxon>
        <taxon>Liliopsida</taxon>
        <taxon>Araceae</taxon>
        <taxon>Aroideae</taxon>
        <taxon>Colocasieae</taxon>
        <taxon>Colocasia</taxon>
    </lineage>
</organism>
<proteinExistence type="predicted"/>
<feature type="non-terminal residue" evidence="1">
    <location>
        <position position="1"/>
    </location>
</feature>
<dbReference type="EMBL" id="NMUH01000192">
    <property type="protein sequence ID" value="MQL74094.1"/>
    <property type="molecule type" value="Genomic_DNA"/>
</dbReference>
<sequence length="176" mass="18972">LEKSRSGTCGEGGSRQRRQRFRASNGQCLTFVVEAGDELAATTREGHSGHPFLLPLFLCVSSTPPGVSCRPHRLLPPPLRSGQLASPTARPPPPVFSRRLRCYGLFFCKVVGRLITKGESVVAKSSASVCHAKRKKDSLVGRRVRILNFSGQVVASGILMSDDDDNVVMGKKLGGE</sequence>
<gene>
    <name evidence="1" type="ORF">Taro_006478</name>
</gene>